<name>Q84GF4_CORGT</name>
<organism evidence="2">
    <name type="scientific">Corynebacterium glutamicum</name>
    <name type="common">Brevibacterium saccharolyticum</name>
    <dbReference type="NCBI Taxonomy" id="1718"/>
    <lineage>
        <taxon>Bacteria</taxon>
        <taxon>Bacillati</taxon>
        <taxon>Actinomycetota</taxon>
        <taxon>Actinomycetes</taxon>
        <taxon>Mycobacteriales</taxon>
        <taxon>Corynebacteriaceae</taxon>
        <taxon>Corynebacterium</taxon>
    </lineage>
</organism>
<keyword evidence="2" id="KW-0614">Plasmid</keyword>
<proteinExistence type="predicted"/>
<geneLocation type="plasmid" evidence="2">
    <name>pAG3</name>
</geneLocation>
<feature type="compositionally biased region" description="Low complexity" evidence="1">
    <location>
        <begin position="20"/>
        <end position="33"/>
    </location>
</feature>
<gene>
    <name evidence="2" type="primary">repA</name>
</gene>
<accession>Q84GF4</accession>
<evidence type="ECO:0000313" key="2">
    <source>
        <dbReference type="EMBL" id="AAO18194.1"/>
    </source>
</evidence>
<sequence length="482" mass="52146">MSILSSKQAEHATSAPNQATPATHTTGRLGTTDTTKHHKVKALSPALFRAKLWDLQRTMWKVTEDKTLAGCGRWVAGGSAVASLVWQAQGRARWGGLQNSHSVWGSPVASSVICSRRANEVDAAIQAWANGAGLTPAHYRGVSTSPSDRKQRGVSVNPVVERGISLMTLTLRHNSKQSLTEVWDAIAGCWQAVTNTAAWRGGARTAGDKSRYGIAHWYRAIEVTHGKNGWHVHLHVVLFHDRVLSVDERDSLADRVFDRWAAKAVRLGMRAPSRDRGIDVVHVAASSDDAKSIGGYTCKGMLSGIAAETTTGQVTKEAKGDNRTPFQILGDLGKQYTKRDHALWLEWEKGSKGRRQTGWSQGTKDVLGINELSDDQIDDSLGDNDQSEVVAMVGRGAWGAIASDTEKRAVILDAVAATDSAEGARKAARDVLKLFGVAHTVTAIGLAKTDLDTVLPTHTDVFKRELHEAVWSGRKQTALPVL</sequence>
<feature type="region of interest" description="Disordered" evidence="1">
    <location>
        <begin position="1"/>
        <end position="38"/>
    </location>
</feature>
<evidence type="ECO:0000256" key="1">
    <source>
        <dbReference type="SAM" id="MobiDB-lite"/>
    </source>
</evidence>
<dbReference type="EMBL" id="AY172684">
    <property type="protein sequence ID" value="AAO18194.1"/>
    <property type="molecule type" value="Genomic_DNA"/>
</dbReference>
<reference evidence="2" key="1">
    <citation type="journal article" date="2003" name="J. Biotechnol.">
        <title>Plasmids in Corynebacterium glutamicum and their molecular classification by comparative genomics.</title>
        <authorList>
            <person name="Tauch A."/>
            <person name="Puhler A."/>
            <person name="Kalinowski J."/>
            <person name="Thierbach G."/>
        </authorList>
    </citation>
    <scope>NUCLEOTIDE SEQUENCE</scope>
    <source>
        <strain evidence="2">22220</strain>
        <plasmid evidence="2">pAG3</plasmid>
    </source>
</reference>
<dbReference type="AlphaFoldDB" id="Q84GF4"/>
<protein>
    <submittedName>
        <fullName evidence="2">RepA</fullName>
    </submittedName>
</protein>